<dbReference type="SUPFAM" id="SSF55486">
    <property type="entry name" value="Metalloproteases ('zincins'), catalytic domain"/>
    <property type="match status" value="1"/>
</dbReference>
<evidence type="ECO:0000259" key="2">
    <source>
        <dbReference type="Pfam" id="PF11350"/>
    </source>
</evidence>
<gene>
    <name evidence="3" type="ORF">G1H10_26905</name>
</gene>
<dbReference type="Pfam" id="PF11350">
    <property type="entry name" value="DUF3152"/>
    <property type="match status" value="1"/>
</dbReference>
<dbReference type="InterPro" id="IPR022603">
    <property type="entry name" value="DUF3152"/>
</dbReference>
<reference evidence="3 4" key="1">
    <citation type="submission" date="2020-02" db="EMBL/GenBank/DDBJ databases">
        <authorList>
            <person name="Li X.-J."/>
            <person name="Han X.-M."/>
        </authorList>
    </citation>
    <scope>NUCLEOTIDE SEQUENCE [LARGE SCALE GENOMIC DNA]</scope>
    <source>
        <strain evidence="3 4">CCTCC AB 2017055</strain>
    </source>
</reference>
<keyword evidence="4" id="KW-1185">Reference proteome</keyword>
<dbReference type="Proteomes" id="UP000475214">
    <property type="component" value="Unassembled WGS sequence"/>
</dbReference>
<evidence type="ECO:0000256" key="1">
    <source>
        <dbReference type="SAM" id="MobiDB-lite"/>
    </source>
</evidence>
<feature type="domain" description="DUF3152" evidence="2">
    <location>
        <begin position="68"/>
        <end position="232"/>
    </location>
</feature>
<proteinExistence type="predicted"/>
<dbReference type="Gene3D" id="3.40.390.10">
    <property type="entry name" value="Collagenase (Catalytic Domain)"/>
    <property type="match status" value="1"/>
</dbReference>
<organism evidence="3 4">
    <name type="scientific">Phytoactinopolyspora halotolerans</name>
    <dbReference type="NCBI Taxonomy" id="1981512"/>
    <lineage>
        <taxon>Bacteria</taxon>
        <taxon>Bacillati</taxon>
        <taxon>Actinomycetota</taxon>
        <taxon>Actinomycetes</taxon>
        <taxon>Jiangellales</taxon>
        <taxon>Jiangellaceae</taxon>
        <taxon>Phytoactinopolyspora</taxon>
    </lineage>
</organism>
<evidence type="ECO:0000313" key="3">
    <source>
        <dbReference type="EMBL" id="NEE03803.1"/>
    </source>
</evidence>
<comment type="caution">
    <text evidence="3">The sequence shown here is derived from an EMBL/GenBank/DDBJ whole genome shotgun (WGS) entry which is preliminary data.</text>
</comment>
<dbReference type="EMBL" id="JAAGOA010000026">
    <property type="protein sequence ID" value="NEE03803.1"/>
    <property type="molecule type" value="Genomic_DNA"/>
</dbReference>
<name>A0A6L9SFG1_9ACTN</name>
<feature type="region of interest" description="Disordered" evidence="1">
    <location>
        <begin position="1"/>
        <end position="87"/>
    </location>
</feature>
<protein>
    <submittedName>
        <fullName evidence="3">DUF3152 domain-containing protein</fullName>
    </submittedName>
</protein>
<evidence type="ECO:0000313" key="4">
    <source>
        <dbReference type="Proteomes" id="UP000475214"/>
    </source>
</evidence>
<accession>A0A6L9SFG1</accession>
<feature type="compositionally biased region" description="Basic and acidic residues" evidence="1">
    <location>
        <begin position="12"/>
        <end position="21"/>
    </location>
</feature>
<dbReference type="AlphaFoldDB" id="A0A6L9SFG1"/>
<dbReference type="GO" id="GO:0008237">
    <property type="term" value="F:metallopeptidase activity"/>
    <property type="evidence" value="ECO:0007669"/>
    <property type="project" value="InterPro"/>
</dbReference>
<dbReference type="InterPro" id="IPR024079">
    <property type="entry name" value="MetalloPept_cat_dom_sf"/>
</dbReference>
<sequence length="244" mass="26361">MAAGDDTPDVPATERDGDRSATGDAPSRGADRSVTDRPPQPQIGPTVSVKVSGPEVNGRRQPARVDPPQSGDGTYQIVSGTDPAPDRLSGDVRRYIVEVEEGLPFDPEAFADQVHAILNDERGWGHDGSVRFRRVDSGQVSIRVSLSSADLTDQQCYPLLTRGRVSCWNGSRAVINAERWGKGSDTFGDDLLTYREYLINHEVGHGLGHGHVNCPEDGAAAPVMVQQTKSLEGCRPNPWPSRDP</sequence>